<feature type="repeat" description="ANK" evidence="3">
    <location>
        <begin position="520"/>
        <end position="552"/>
    </location>
</feature>
<dbReference type="AlphaFoldDB" id="A0AA35TNR8"/>
<evidence type="ECO:0000313" key="6">
    <source>
        <dbReference type="Proteomes" id="UP001174909"/>
    </source>
</evidence>
<feature type="compositionally biased region" description="Polar residues" evidence="4">
    <location>
        <begin position="641"/>
        <end position="652"/>
    </location>
</feature>
<organism evidence="5 6">
    <name type="scientific">Geodia barretti</name>
    <name type="common">Barrett's horny sponge</name>
    <dbReference type="NCBI Taxonomy" id="519541"/>
    <lineage>
        <taxon>Eukaryota</taxon>
        <taxon>Metazoa</taxon>
        <taxon>Porifera</taxon>
        <taxon>Demospongiae</taxon>
        <taxon>Heteroscleromorpha</taxon>
        <taxon>Tetractinellida</taxon>
        <taxon>Astrophorina</taxon>
        <taxon>Geodiidae</taxon>
        <taxon>Geodia</taxon>
    </lineage>
</organism>
<dbReference type="EMBL" id="CASHTH010003891">
    <property type="protein sequence ID" value="CAI8050986.1"/>
    <property type="molecule type" value="Genomic_DNA"/>
</dbReference>
<reference evidence="5" key="1">
    <citation type="submission" date="2023-03" db="EMBL/GenBank/DDBJ databases">
        <authorList>
            <person name="Steffen K."/>
            <person name="Cardenas P."/>
        </authorList>
    </citation>
    <scope>NUCLEOTIDE SEQUENCE</scope>
</reference>
<dbReference type="PROSITE" id="PS50088">
    <property type="entry name" value="ANK_REPEAT"/>
    <property type="match status" value="8"/>
</dbReference>
<dbReference type="Proteomes" id="UP001174909">
    <property type="component" value="Unassembled WGS sequence"/>
</dbReference>
<dbReference type="SMART" id="SM00248">
    <property type="entry name" value="ANK"/>
    <property type="match status" value="9"/>
</dbReference>
<dbReference type="Gene3D" id="1.25.40.20">
    <property type="entry name" value="Ankyrin repeat-containing domain"/>
    <property type="match status" value="3"/>
</dbReference>
<feature type="region of interest" description="Disordered" evidence="4">
    <location>
        <begin position="613"/>
        <end position="659"/>
    </location>
</feature>
<feature type="repeat" description="ANK" evidence="3">
    <location>
        <begin position="353"/>
        <end position="385"/>
    </location>
</feature>
<feature type="repeat" description="ANK" evidence="3">
    <location>
        <begin position="419"/>
        <end position="451"/>
    </location>
</feature>
<feature type="repeat" description="ANK" evidence="3">
    <location>
        <begin position="386"/>
        <end position="418"/>
    </location>
</feature>
<feature type="repeat" description="ANK" evidence="3">
    <location>
        <begin position="254"/>
        <end position="286"/>
    </location>
</feature>
<evidence type="ECO:0000256" key="2">
    <source>
        <dbReference type="ARBA" id="ARBA00023043"/>
    </source>
</evidence>
<dbReference type="PANTHER" id="PTHR24173">
    <property type="entry name" value="ANKYRIN REPEAT CONTAINING"/>
    <property type="match status" value="1"/>
</dbReference>
<keyword evidence="1" id="KW-0677">Repeat</keyword>
<feature type="repeat" description="ANK" evidence="3">
    <location>
        <begin position="485"/>
        <end position="507"/>
    </location>
</feature>
<gene>
    <name evidence="5" type="ORF">GBAR_LOCUS27954</name>
</gene>
<dbReference type="PANTHER" id="PTHR24173:SF74">
    <property type="entry name" value="ANKYRIN REPEAT DOMAIN-CONTAINING PROTEIN 16"/>
    <property type="match status" value="1"/>
</dbReference>
<sequence length="659" mass="72400">MFADLHAKAGAEISKKEAEDQNFLQKFRSRLLLLPVRKATLHEKFFNANEDEILAPQNSTKILAILCRFIDYRNYEILYDVVLTFCGTSLQERMKNYCKMLEEFETATTVDMYKKVMPKEAKEVMKGFSEMVLKINKPESQCTLHEVRELNKEIIAKSTLCSYSVYIRAVSTNCVVVRLRFPSSAVGWVLAAITPDFMTTHRLTEVTVDGHQLSLIQAQRYELNKLNAACREGDVMRVVSLLNSGAHMETEDRLPRTPLEWASQYGHLQVVRLLISRGAQLNHQDEVGTSALTQAAGDGHADIVVELVKAGANLDLQRNDGDSALMLAVKNGHTNVVVKLVKAGAKLDLQNKEVNSALTLAALFGSTNVVVELVKAGAKLDLQNKEGDSAVMLAAWRGKTGIVVELVKAGANLDLQDNFGDSALITAAWRGHTNVVVKLVKAGAKLDLQNKDGDTAAIKAVMSQEPATLRELVRAGSDLNLQNQEGLTALMIAAMSGRTDITNILLEGEHINLDIQEKRTGRSALHFSAEERDSATTEALLKAGANPHLKDKNGATAMEITEQRAQSSLVSKTLPMRVMMTQPSLYDSQRAVRHLKSESKDTEGDDTSSMLALLKSESKDLEGDYTSSSLTHLTGQELESEGNNPTAGQQSQIRKEITP</sequence>
<evidence type="ECO:0000256" key="3">
    <source>
        <dbReference type="PROSITE-ProRule" id="PRU00023"/>
    </source>
</evidence>
<dbReference type="InterPro" id="IPR002110">
    <property type="entry name" value="Ankyrin_rpt"/>
</dbReference>
<dbReference type="SUPFAM" id="SSF48403">
    <property type="entry name" value="Ankyrin repeat"/>
    <property type="match status" value="1"/>
</dbReference>
<name>A0AA35TNR8_GEOBA</name>
<keyword evidence="6" id="KW-1185">Reference proteome</keyword>
<evidence type="ECO:0000313" key="5">
    <source>
        <dbReference type="EMBL" id="CAI8050986.1"/>
    </source>
</evidence>
<dbReference type="Pfam" id="PF12796">
    <property type="entry name" value="Ank_2"/>
    <property type="match status" value="3"/>
</dbReference>
<accession>A0AA35TNR8</accession>
<feature type="compositionally biased region" description="Polar residues" evidence="4">
    <location>
        <begin position="625"/>
        <end position="634"/>
    </location>
</feature>
<keyword evidence="2 3" id="KW-0040">ANK repeat</keyword>
<dbReference type="InterPro" id="IPR036770">
    <property type="entry name" value="Ankyrin_rpt-contain_sf"/>
</dbReference>
<comment type="caution">
    <text evidence="5">The sequence shown here is derived from an EMBL/GenBank/DDBJ whole genome shotgun (WGS) entry which is preliminary data.</text>
</comment>
<feature type="repeat" description="ANK" evidence="3">
    <location>
        <begin position="320"/>
        <end position="352"/>
    </location>
</feature>
<feature type="non-terminal residue" evidence="5">
    <location>
        <position position="659"/>
    </location>
</feature>
<feature type="repeat" description="ANK" evidence="3">
    <location>
        <begin position="287"/>
        <end position="319"/>
    </location>
</feature>
<proteinExistence type="predicted"/>
<evidence type="ECO:0000256" key="1">
    <source>
        <dbReference type="ARBA" id="ARBA00022737"/>
    </source>
</evidence>
<dbReference type="PROSITE" id="PS50297">
    <property type="entry name" value="ANK_REP_REGION"/>
    <property type="match status" value="7"/>
</dbReference>
<protein>
    <submittedName>
        <fullName evidence="5">Ankyrin repeat protein MM_0045</fullName>
    </submittedName>
</protein>
<evidence type="ECO:0000256" key="4">
    <source>
        <dbReference type="SAM" id="MobiDB-lite"/>
    </source>
</evidence>